<dbReference type="Gene3D" id="3.30.70.1440">
    <property type="entry name" value="Multidrug efflux transporter AcrB pore domain"/>
    <property type="match status" value="1"/>
</dbReference>
<feature type="transmembrane region" description="Helical" evidence="1">
    <location>
        <begin position="854"/>
        <end position="872"/>
    </location>
</feature>
<evidence type="ECO:0000313" key="3">
    <source>
        <dbReference type="Proteomes" id="UP001595710"/>
    </source>
</evidence>
<sequence length="1020" mass="111190">MMKWIETFANHKIAANGAMILIIALGLWSVGKINNQFFPDFETSRISASVSWSGVSAEDMYNTTGAPLQQALIGLPELDGITTSASEGRVSLSIGVSDRAESVEAAADLVEETLAAVSLPEDAGEVNVSMPQRRENVADFLLYGDVGLDELASYAYSVQSDLLQTGFAQVSLQGIPSQEVQVSVAMETLLDTGLTLAQISQSIEQEYTPSPAGTSSGDSITLQLRSQTPEIELNSLLNTVVQSLEDGSVLTLADVATVKQIEAKQSNQLYFEGLPAIRISLLRTLGEDTLENAELMNQWLEEFIPTLPQSVQLHIYNETWKIVESQLSLLIDNGLLGMALVLVTLFIFLNTRLAFWVALGIPISFFATFIIMAQLGISMNTISLFGFMIALGIIVDDAIVVGEQARAYQQQGLPANAASLKAAKKMWPPVLASSLTTIAAFLPLTFISGPIGRLSVDLPVIVTIAIVASLIECFLILPGHLSHSNHKEDRPFRKKMDAGYNFVRDQYFRPIVRWSLTHRAILISMIVAGFIIAVGMITSRTVPFQFQPSVEAPSLSVSVAFTEGADQTKVDNFVDHLADTLQAVEDETGYDFIKTALITRNQGNQGNQARIDVELISDQNRPYTNQELVNQWRQATNLPSEIDSISFGRGRRWGGESGDISIELSGSNVTLLKAAALELQNRLEALDALSDATDTLAYGDEQLQFSLTPLAIDLGITEATLANFLRQHIEGVKATTVIDGSQTFDVIVMLPEAQRRTINEIMALPYRLADNSLVPMQDLINSSYQRGIETIRAQDGVISASVSATLDTDQMTSDSMYTLLEESVLPAFAAQYGGIDVELAGDAQEQEQFFAETMLILLAVLALIYGILAWVFESWIWPLAILATIPFGLTGAIFGHWIIDLPLSSLSILGLFGLSGIVINDSIVLISVYQELRDEGLEIVHALEEAVARRLRPVILTTVTTMSGLTPFLFETSLDAEFLKPIAAGIVFGLLFGTTLILLFVPALLLTIEQIKLKLNLIRQ</sequence>
<evidence type="ECO:0000256" key="1">
    <source>
        <dbReference type="SAM" id="Phobius"/>
    </source>
</evidence>
<organism evidence="2 3">
    <name type="scientific">Reinekea marina</name>
    <dbReference type="NCBI Taxonomy" id="1310421"/>
    <lineage>
        <taxon>Bacteria</taxon>
        <taxon>Pseudomonadati</taxon>
        <taxon>Pseudomonadota</taxon>
        <taxon>Gammaproteobacteria</taxon>
        <taxon>Oceanospirillales</taxon>
        <taxon>Saccharospirillaceae</taxon>
        <taxon>Reinekea</taxon>
    </lineage>
</organism>
<dbReference type="Gene3D" id="3.30.70.1430">
    <property type="entry name" value="Multidrug efflux transporter AcrB pore domain"/>
    <property type="match status" value="2"/>
</dbReference>
<reference evidence="3" key="1">
    <citation type="journal article" date="2019" name="Int. J. Syst. Evol. Microbiol.">
        <title>The Global Catalogue of Microorganisms (GCM) 10K type strain sequencing project: providing services to taxonomists for standard genome sequencing and annotation.</title>
        <authorList>
            <consortium name="The Broad Institute Genomics Platform"/>
            <consortium name="The Broad Institute Genome Sequencing Center for Infectious Disease"/>
            <person name="Wu L."/>
            <person name="Ma J."/>
        </authorList>
    </citation>
    <scope>NUCLEOTIDE SEQUENCE [LARGE SCALE GENOMIC DNA]</scope>
    <source>
        <strain evidence="3">CECT 8288</strain>
    </source>
</reference>
<dbReference type="SUPFAM" id="SSF82714">
    <property type="entry name" value="Multidrug efflux transporter AcrB TolC docking domain, DN and DC subdomains"/>
    <property type="match status" value="2"/>
</dbReference>
<dbReference type="Pfam" id="PF00873">
    <property type="entry name" value="ACR_tran"/>
    <property type="match status" value="1"/>
</dbReference>
<dbReference type="InterPro" id="IPR001036">
    <property type="entry name" value="Acrflvin-R"/>
</dbReference>
<dbReference type="SUPFAM" id="SSF82866">
    <property type="entry name" value="Multidrug efflux transporter AcrB transmembrane domain"/>
    <property type="match status" value="2"/>
</dbReference>
<dbReference type="InterPro" id="IPR027463">
    <property type="entry name" value="AcrB_DN_DC_subdom"/>
</dbReference>
<dbReference type="PRINTS" id="PR00702">
    <property type="entry name" value="ACRIFLAVINRP"/>
</dbReference>
<dbReference type="PANTHER" id="PTHR32063:SF33">
    <property type="entry name" value="RND SUPERFAMILY EFFLUX PUMP PERMEASE COMPONENT"/>
    <property type="match status" value="1"/>
</dbReference>
<feature type="transmembrane region" description="Helical" evidence="1">
    <location>
        <begin position="327"/>
        <end position="348"/>
    </location>
</feature>
<feature type="transmembrane region" description="Helical" evidence="1">
    <location>
        <begin position="430"/>
        <end position="452"/>
    </location>
</feature>
<feature type="transmembrane region" description="Helical" evidence="1">
    <location>
        <begin position="458"/>
        <end position="477"/>
    </location>
</feature>
<dbReference type="Gene3D" id="3.30.70.1320">
    <property type="entry name" value="Multidrug efflux transporter AcrB pore domain like"/>
    <property type="match status" value="1"/>
</dbReference>
<protein>
    <submittedName>
        <fullName evidence="2">Efflux RND transporter permease subunit</fullName>
    </submittedName>
</protein>
<dbReference type="PANTHER" id="PTHR32063">
    <property type="match status" value="1"/>
</dbReference>
<dbReference type="RefSeq" id="WP_290279970.1">
    <property type="nucleotide sequence ID" value="NZ_JAUFQI010000001.1"/>
</dbReference>
<dbReference type="Gene3D" id="1.20.1640.10">
    <property type="entry name" value="Multidrug efflux transporter AcrB transmembrane domain"/>
    <property type="match status" value="2"/>
</dbReference>
<dbReference type="SUPFAM" id="SSF82693">
    <property type="entry name" value="Multidrug efflux transporter AcrB pore domain, PN1, PN2, PC1 and PC2 subdomains"/>
    <property type="match status" value="2"/>
</dbReference>
<evidence type="ECO:0000313" key="2">
    <source>
        <dbReference type="EMBL" id="MFC3701732.1"/>
    </source>
</evidence>
<proteinExistence type="predicted"/>
<keyword evidence="3" id="KW-1185">Reference proteome</keyword>
<keyword evidence="1" id="KW-1133">Transmembrane helix</keyword>
<feature type="transmembrane region" description="Helical" evidence="1">
    <location>
        <begin position="12"/>
        <end position="31"/>
    </location>
</feature>
<feature type="transmembrane region" description="Helical" evidence="1">
    <location>
        <begin position="879"/>
        <end position="899"/>
    </location>
</feature>
<keyword evidence="1" id="KW-0812">Transmembrane</keyword>
<feature type="transmembrane region" description="Helical" evidence="1">
    <location>
        <begin position="982"/>
        <end position="1006"/>
    </location>
</feature>
<dbReference type="Gene3D" id="3.30.2090.10">
    <property type="entry name" value="Multidrug efflux transporter AcrB TolC docking domain, DN and DC subdomains"/>
    <property type="match status" value="2"/>
</dbReference>
<name>A0ABV7WRN1_9GAMM</name>
<feature type="transmembrane region" description="Helical" evidence="1">
    <location>
        <begin position="905"/>
        <end position="929"/>
    </location>
</feature>
<feature type="transmembrane region" description="Helical" evidence="1">
    <location>
        <begin position="950"/>
        <end position="970"/>
    </location>
</feature>
<comment type="caution">
    <text evidence="2">The sequence shown here is derived from an EMBL/GenBank/DDBJ whole genome shotgun (WGS) entry which is preliminary data.</text>
</comment>
<gene>
    <name evidence="2" type="ORF">ACFOND_08795</name>
</gene>
<keyword evidence="1" id="KW-0472">Membrane</keyword>
<accession>A0ABV7WRN1</accession>
<feature type="transmembrane region" description="Helical" evidence="1">
    <location>
        <begin position="355"/>
        <end position="376"/>
    </location>
</feature>
<feature type="transmembrane region" description="Helical" evidence="1">
    <location>
        <begin position="516"/>
        <end position="537"/>
    </location>
</feature>
<dbReference type="EMBL" id="JBHRYN010000011">
    <property type="protein sequence ID" value="MFC3701732.1"/>
    <property type="molecule type" value="Genomic_DNA"/>
</dbReference>
<dbReference type="Proteomes" id="UP001595710">
    <property type="component" value="Unassembled WGS sequence"/>
</dbReference>
<feature type="transmembrane region" description="Helical" evidence="1">
    <location>
        <begin position="382"/>
        <end position="401"/>
    </location>
</feature>